<evidence type="ECO:0000256" key="1">
    <source>
        <dbReference type="PROSITE-ProRule" id="PRU01360"/>
    </source>
</evidence>
<comment type="subcellular location">
    <subcellularLocation>
        <location evidence="1">Cell outer membrane</location>
        <topology evidence="1">Multi-pass membrane protein</topology>
    </subcellularLocation>
</comment>
<dbReference type="Pfam" id="PF07715">
    <property type="entry name" value="Plug"/>
    <property type="match status" value="1"/>
</dbReference>
<feature type="chain" id="PRO_5012964370" description="TonB-dependent receptor plug domain-containing protein" evidence="2">
    <location>
        <begin position="27"/>
        <end position="375"/>
    </location>
</feature>
<evidence type="ECO:0000259" key="3">
    <source>
        <dbReference type="Pfam" id="PF07715"/>
    </source>
</evidence>
<dbReference type="InterPro" id="IPR037066">
    <property type="entry name" value="Plug_dom_sf"/>
</dbReference>
<dbReference type="InterPro" id="IPR008969">
    <property type="entry name" value="CarboxyPept-like_regulatory"/>
</dbReference>
<dbReference type="Proteomes" id="UP000194873">
    <property type="component" value="Unassembled WGS sequence"/>
</dbReference>
<name>A0A243WL32_9BACT</name>
<dbReference type="RefSeq" id="WP_086592538.1">
    <property type="nucleotide sequence ID" value="NZ_MTSE01000001.1"/>
</dbReference>
<feature type="domain" description="TonB-dependent receptor plug" evidence="3">
    <location>
        <begin position="147"/>
        <end position="243"/>
    </location>
</feature>
<dbReference type="OrthoDB" id="9768177at2"/>
<dbReference type="EMBL" id="MTSE01000001">
    <property type="protein sequence ID" value="OUJ76279.1"/>
    <property type="molecule type" value="Genomic_DNA"/>
</dbReference>
<dbReference type="GO" id="GO:0009279">
    <property type="term" value="C:cell outer membrane"/>
    <property type="evidence" value="ECO:0007669"/>
    <property type="project" value="UniProtKB-SubCell"/>
</dbReference>
<comment type="similarity">
    <text evidence="1">Belongs to the TonB-dependent receptor family.</text>
</comment>
<evidence type="ECO:0000313" key="4">
    <source>
        <dbReference type="EMBL" id="OUJ76279.1"/>
    </source>
</evidence>
<keyword evidence="1" id="KW-0813">Transport</keyword>
<sequence length="375" mass="40050">MGEPLPTKTKLLLLALGLASASPALAGPLAPRRLWQLPDSTLKSQDSTATRLLTSSVIDENGEPLVGVAVTSRRGTLTAVSDAMGTFKLPITKGDTVVLRAFGSVVRHYILRDDTAPLIVLNTKNAAVARLKPVQQLYATTVRPDLTATSTQAVYNNELQKLPVTSFVTALAGRLAGLYTVQGSGQPGADAASPSLLGQAPLVVIDGIPRQLTQFDLEEIESVTVLKDALSTAMLGVRSSNGVLLVTTRKGTPGQPRVSFTVQSALQQPIKMPKALNAYNYALLNNEARRNDGLAPVYTDADLQAYQNGSDPYGHPDVDWRKQTLKSSSRLNRYTFSASGGNNFSKYFVALEHLSQSGLQATTTSRFLTTLGESP</sequence>
<keyword evidence="1" id="KW-0998">Cell outer membrane</keyword>
<comment type="caution">
    <text evidence="4">The sequence shown here is derived from an EMBL/GenBank/DDBJ whole genome shotgun (WGS) entry which is preliminary data.</text>
</comment>
<dbReference type="AlphaFoldDB" id="A0A243WL32"/>
<accession>A0A243WL32</accession>
<keyword evidence="5" id="KW-1185">Reference proteome</keyword>
<reference evidence="4 5" key="1">
    <citation type="submission" date="2017-01" db="EMBL/GenBank/DDBJ databases">
        <title>A new Hymenobacter.</title>
        <authorList>
            <person name="Liang Y."/>
            <person name="Feng F."/>
        </authorList>
    </citation>
    <scope>NUCLEOTIDE SEQUENCE [LARGE SCALE GENOMIC DNA]</scope>
    <source>
        <strain evidence="4">MIMBbqt21</strain>
    </source>
</reference>
<keyword evidence="1" id="KW-0472">Membrane</keyword>
<keyword evidence="2" id="KW-0732">Signal</keyword>
<protein>
    <recommendedName>
        <fullName evidence="3">TonB-dependent receptor plug domain-containing protein</fullName>
    </recommendedName>
</protein>
<keyword evidence="1" id="KW-0812">Transmembrane</keyword>
<proteinExistence type="inferred from homology"/>
<evidence type="ECO:0000256" key="2">
    <source>
        <dbReference type="SAM" id="SignalP"/>
    </source>
</evidence>
<keyword evidence="1" id="KW-1134">Transmembrane beta strand</keyword>
<dbReference type="SUPFAM" id="SSF49464">
    <property type="entry name" value="Carboxypeptidase regulatory domain-like"/>
    <property type="match status" value="1"/>
</dbReference>
<dbReference type="PROSITE" id="PS52016">
    <property type="entry name" value="TONB_DEPENDENT_REC_3"/>
    <property type="match status" value="1"/>
</dbReference>
<dbReference type="InterPro" id="IPR039426">
    <property type="entry name" value="TonB-dep_rcpt-like"/>
</dbReference>
<evidence type="ECO:0000313" key="5">
    <source>
        <dbReference type="Proteomes" id="UP000194873"/>
    </source>
</evidence>
<dbReference type="SUPFAM" id="SSF56935">
    <property type="entry name" value="Porins"/>
    <property type="match status" value="1"/>
</dbReference>
<gene>
    <name evidence="4" type="ORF">BXP70_03220</name>
</gene>
<organism evidence="4 5">
    <name type="scientific">Hymenobacter crusticola</name>
    <dbReference type="NCBI Taxonomy" id="1770526"/>
    <lineage>
        <taxon>Bacteria</taxon>
        <taxon>Pseudomonadati</taxon>
        <taxon>Bacteroidota</taxon>
        <taxon>Cytophagia</taxon>
        <taxon>Cytophagales</taxon>
        <taxon>Hymenobacteraceae</taxon>
        <taxon>Hymenobacter</taxon>
    </lineage>
</organism>
<dbReference type="InterPro" id="IPR012910">
    <property type="entry name" value="Plug_dom"/>
</dbReference>
<dbReference type="Gene3D" id="2.170.130.10">
    <property type="entry name" value="TonB-dependent receptor, plug domain"/>
    <property type="match status" value="1"/>
</dbReference>
<feature type="signal peptide" evidence="2">
    <location>
        <begin position="1"/>
        <end position="26"/>
    </location>
</feature>